<comment type="caution">
    <text evidence="1">The sequence shown here is derived from an EMBL/GenBank/DDBJ whole genome shotgun (WGS) entry which is preliminary data.</text>
</comment>
<accession>A0ABU9BU06</accession>
<organism evidence="1 2">
    <name type="scientific">Ideonella lacteola</name>
    <dbReference type="NCBI Taxonomy" id="2984193"/>
    <lineage>
        <taxon>Bacteria</taxon>
        <taxon>Pseudomonadati</taxon>
        <taxon>Pseudomonadota</taxon>
        <taxon>Betaproteobacteria</taxon>
        <taxon>Burkholderiales</taxon>
        <taxon>Sphaerotilaceae</taxon>
        <taxon>Ideonella</taxon>
    </lineage>
</organism>
<evidence type="ECO:0000313" key="2">
    <source>
        <dbReference type="Proteomes" id="UP001371218"/>
    </source>
</evidence>
<dbReference type="Proteomes" id="UP001371218">
    <property type="component" value="Unassembled WGS sequence"/>
</dbReference>
<evidence type="ECO:0000313" key="1">
    <source>
        <dbReference type="EMBL" id="MEK8032609.1"/>
    </source>
</evidence>
<reference evidence="1 2" key="1">
    <citation type="submission" date="2024-04" db="EMBL/GenBank/DDBJ databases">
        <title>Novel species of the genus Ideonella isolated from streams.</title>
        <authorList>
            <person name="Lu H."/>
        </authorList>
    </citation>
    <scope>NUCLEOTIDE SEQUENCE [LARGE SCALE GENOMIC DNA]</scope>
    <source>
        <strain evidence="1 2">DXS29W</strain>
    </source>
</reference>
<keyword evidence="2" id="KW-1185">Reference proteome</keyword>
<gene>
    <name evidence="1" type="ORF">AACH06_17450</name>
</gene>
<dbReference type="EMBL" id="JBBUTG010000011">
    <property type="protein sequence ID" value="MEK8032609.1"/>
    <property type="molecule type" value="Genomic_DNA"/>
</dbReference>
<protein>
    <submittedName>
        <fullName evidence="1">Uncharacterized protein</fullName>
    </submittedName>
</protein>
<dbReference type="RefSeq" id="WP_341427030.1">
    <property type="nucleotide sequence ID" value="NZ_JBBUTG010000011.1"/>
</dbReference>
<name>A0ABU9BU06_9BURK</name>
<sequence length="335" mass="36144">MRSILKLFYAPAIRTVPEAHAMAARRREATASQRARFVSFVEAAKVIQPGLFVPPLDDAVLAVTMPAAERDQVARLARAAAMAGLHMLDPQNDALYRADGCVAYANGSVTPMPAPPAAPPAAPGAWGKPSVHALVSAHLARQLAVYGFKPTPTGAVARVLGSVEQTIFVVLGEQAGALVAHPRFMFQCRDVWQVWHDALGKATPPDGPDVTLNAMELAGGTGPSHQGSNAWRTMREVEHWLASFDRWFEHDGLPRLNSIQRAADVAALALTEAQMHGLPKRGHLTSGERFSRMVLAAAFDAPRLSTWARVLATPRPNDGQVERSQLKKLAEFLQA</sequence>
<proteinExistence type="predicted"/>